<organism evidence="2 3">
    <name type="scientific">Mycena alexandri</name>
    <dbReference type="NCBI Taxonomy" id="1745969"/>
    <lineage>
        <taxon>Eukaryota</taxon>
        <taxon>Fungi</taxon>
        <taxon>Dikarya</taxon>
        <taxon>Basidiomycota</taxon>
        <taxon>Agaricomycotina</taxon>
        <taxon>Agaricomycetes</taxon>
        <taxon>Agaricomycetidae</taxon>
        <taxon>Agaricales</taxon>
        <taxon>Marasmiineae</taxon>
        <taxon>Mycenaceae</taxon>
        <taxon>Mycena</taxon>
    </lineage>
</organism>
<name>A0AAD6T2M1_9AGAR</name>
<feature type="region of interest" description="Disordered" evidence="1">
    <location>
        <begin position="31"/>
        <end position="455"/>
    </location>
</feature>
<feature type="compositionally biased region" description="Low complexity" evidence="1">
    <location>
        <begin position="301"/>
        <end position="314"/>
    </location>
</feature>
<keyword evidence="3" id="KW-1185">Reference proteome</keyword>
<dbReference type="EMBL" id="JARJCM010000031">
    <property type="protein sequence ID" value="KAJ7038569.1"/>
    <property type="molecule type" value="Genomic_DNA"/>
</dbReference>
<reference evidence="2" key="1">
    <citation type="submission" date="2023-03" db="EMBL/GenBank/DDBJ databases">
        <title>Massive genome expansion in bonnet fungi (Mycena s.s.) driven by repeated elements and novel gene families across ecological guilds.</title>
        <authorList>
            <consortium name="Lawrence Berkeley National Laboratory"/>
            <person name="Harder C.B."/>
            <person name="Miyauchi S."/>
            <person name="Viragh M."/>
            <person name="Kuo A."/>
            <person name="Thoen E."/>
            <person name="Andreopoulos B."/>
            <person name="Lu D."/>
            <person name="Skrede I."/>
            <person name="Drula E."/>
            <person name="Henrissat B."/>
            <person name="Morin E."/>
            <person name="Kohler A."/>
            <person name="Barry K."/>
            <person name="LaButti K."/>
            <person name="Morin E."/>
            <person name="Salamov A."/>
            <person name="Lipzen A."/>
            <person name="Mereny Z."/>
            <person name="Hegedus B."/>
            <person name="Baldrian P."/>
            <person name="Stursova M."/>
            <person name="Weitz H."/>
            <person name="Taylor A."/>
            <person name="Grigoriev I.V."/>
            <person name="Nagy L.G."/>
            <person name="Martin F."/>
            <person name="Kauserud H."/>
        </authorList>
    </citation>
    <scope>NUCLEOTIDE SEQUENCE</scope>
    <source>
        <strain evidence="2">CBHHK200</strain>
    </source>
</reference>
<feature type="compositionally biased region" description="Low complexity" evidence="1">
    <location>
        <begin position="259"/>
        <end position="277"/>
    </location>
</feature>
<comment type="caution">
    <text evidence="2">The sequence shown here is derived from an EMBL/GenBank/DDBJ whole genome shotgun (WGS) entry which is preliminary data.</text>
</comment>
<feature type="compositionally biased region" description="Low complexity" evidence="1">
    <location>
        <begin position="235"/>
        <end position="248"/>
    </location>
</feature>
<proteinExistence type="predicted"/>
<dbReference type="Proteomes" id="UP001218188">
    <property type="component" value="Unassembled WGS sequence"/>
</dbReference>
<evidence type="ECO:0000313" key="3">
    <source>
        <dbReference type="Proteomes" id="UP001218188"/>
    </source>
</evidence>
<dbReference type="AlphaFoldDB" id="A0AAD6T2M1"/>
<evidence type="ECO:0000256" key="1">
    <source>
        <dbReference type="SAM" id="MobiDB-lite"/>
    </source>
</evidence>
<gene>
    <name evidence="2" type="ORF">C8F04DRAFT_1088676</name>
</gene>
<feature type="compositionally biased region" description="Low complexity" evidence="1">
    <location>
        <begin position="444"/>
        <end position="455"/>
    </location>
</feature>
<protein>
    <submittedName>
        <fullName evidence="2">Uncharacterized protein</fullName>
    </submittedName>
</protein>
<feature type="compositionally biased region" description="Low complexity" evidence="1">
    <location>
        <begin position="420"/>
        <end position="436"/>
    </location>
</feature>
<accession>A0AAD6T2M1</accession>
<feature type="compositionally biased region" description="Low complexity" evidence="1">
    <location>
        <begin position="371"/>
        <end position="383"/>
    </location>
</feature>
<feature type="compositionally biased region" description="Polar residues" evidence="1">
    <location>
        <begin position="120"/>
        <end position="135"/>
    </location>
</feature>
<sequence length="579" mass="59315">MPTSPGYASGELAQLLAEAADLEIRLERGELPGEALRRLSMRPPPRSGGVSTADAPPVPALPAGVQSQAQGQGQGASLKPQRSFRNPLGRSRSERRTKVKEEGRPVASASVGNLLEMQGEIQSGSGHTGDASPSYTEMGGEMSSSAGAEKSGHARADKSTYGAGDKSGYYVANPTPLSPPPRYSFAHSGSHPHSHSHFGGDQLMPVPPSPAPTDDIPPTPPPKSPGFGGGTRYFSSLRRLASTSRSLAPGATSPGARGSVATSLVTSTSSELSSEDSMGLATPPDDASSVHTAGGSVAWPSLGSKKSVGSLGRGAVSLAGKMWNRSRSKSSSTVGSIEAPSPPPPLPVPTLPSPPILKLDPTPFVIPPIQTTGDPDSPTSSTPIANPSHSLSQSDTSTAPTLPLVKAKSYNAPRPPNLVLTNSNGSSSPPSLLPVPNTAPETRPASWMSVSSGSSSMAPSPLFDKAIFDAFPSVPPMPTPQSGSSYTRSSGSSVPPPQSTIPSGYPSGGGRPLPVPGGNSKPIIDPSAFMDPGPSFVSKSASTMTDRSFVQSVHPGTFAREQPLLARLAETQMRVNPLP</sequence>
<feature type="compositionally biased region" description="Basic and acidic residues" evidence="1">
    <location>
        <begin position="91"/>
        <end position="104"/>
    </location>
</feature>
<evidence type="ECO:0000313" key="2">
    <source>
        <dbReference type="EMBL" id="KAJ7038569.1"/>
    </source>
</evidence>
<feature type="compositionally biased region" description="Pro residues" evidence="1">
    <location>
        <begin position="205"/>
        <end position="224"/>
    </location>
</feature>
<feature type="compositionally biased region" description="Polar residues" evidence="1">
    <location>
        <begin position="384"/>
        <end position="400"/>
    </location>
</feature>
<feature type="compositionally biased region" description="Pro residues" evidence="1">
    <location>
        <begin position="340"/>
        <end position="355"/>
    </location>
</feature>
<feature type="compositionally biased region" description="Low complexity" evidence="1">
    <location>
        <begin position="482"/>
        <end position="493"/>
    </location>
</feature>
<feature type="region of interest" description="Disordered" evidence="1">
    <location>
        <begin position="469"/>
        <end position="540"/>
    </location>
</feature>
<feature type="compositionally biased region" description="Low complexity" evidence="1">
    <location>
        <begin position="63"/>
        <end position="77"/>
    </location>
</feature>